<sequence>MKNKNLLKKVAAPVLGLSLIIPAAAQAEEAPTVVTPASDLRTTLDQLLSEHFVLAVDAMVKDYNDAPDEKQAYDALNQNALDMTPAIASIYGEEGAKKFQEIFAGHLDYSDDFVEAAQSGDEEARKAAEAEVTEFVNEFSAFLSTATEGNLPEDAAKEVLRAHENDVVEAFDDYVEEDYKGYYENFMEGYDRMFDISKALSGAIVMQMPDKFENTKVDAPAAELRSTLNKLTAEHFALAAMSMQKGVNGAPDYDIATWAEDMNTEEYTAAIKSIYGEEGAMQFKKLWTSDHINAQAELVSATVAGDEAAAKEARESLTMFTKEFGAFLATATEGNLPEDAAVDALMTHEDQVVKTFDSYVAEDYETSMATFREGYAFTFGIGKALGDAIVKQMPDEFAASDMPSQMPNTGMGGAAEKPMPMAAWIAFAAAVLLAGGYLIKSKFADQQ</sequence>
<feature type="transmembrane region" description="Helical" evidence="1">
    <location>
        <begin position="421"/>
        <end position="439"/>
    </location>
</feature>
<organism evidence="3 4">
    <name type="scientific">Bacillus salacetis</name>
    <dbReference type="NCBI Taxonomy" id="2315464"/>
    <lineage>
        <taxon>Bacteria</taxon>
        <taxon>Bacillati</taxon>
        <taxon>Bacillota</taxon>
        <taxon>Bacilli</taxon>
        <taxon>Bacillales</taxon>
        <taxon>Bacillaceae</taxon>
        <taxon>Bacillus</taxon>
    </lineage>
</organism>
<proteinExistence type="predicted"/>
<gene>
    <name evidence="3" type="ORF">D3H55_23475</name>
</gene>
<keyword evidence="4" id="KW-1185">Reference proteome</keyword>
<dbReference type="AlphaFoldDB" id="A0A3A1QQW0"/>
<accession>A0A3A1QQW0</accession>
<evidence type="ECO:0000313" key="4">
    <source>
        <dbReference type="Proteomes" id="UP000265801"/>
    </source>
</evidence>
<dbReference type="EMBL" id="QXIR01000066">
    <property type="protein sequence ID" value="RIW26840.1"/>
    <property type="molecule type" value="Genomic_DNA"/>
</dbReference>
<dbReference type="OrthoDB" id="2657432at2"/>
<comment type="caution">
    <text evidence="3">The sequence shown here is derived from an EMBL/GenBank/DDBJ whole genome shotgun (WGS) entry which is preliminary data.</text>
</comment>
<feature type="signal peptide" evidence="2">
    <location>
        <begin position="1"/>
        <end position="27"/>
    </location>
</feature>
<dbReference type="Proteomes" id="UP000265801">
    <property type="component" value="Unassembled WGS sequence"/>
</dbReference>
<reference evidence="3 4" key="1">
    <citation type="submission" date="2018-09" db="EMBL/GenBank/DDBJ databases">
        <title>Bacillus saliacetes sp. nov., isolated from Thai shrimp paste (Ka-pi).</title>
        <authorList>
            <person name="Daroonpunt R."/>
            <person name="Tanasupawat S."/>
            <person name="Yiamsombut S."/>
        </authorList>
    </citation>
    <scope>NUCLEOTIDE SEQUENCE [LARGE SCALE GENOMIC DNA]</scope>
    <source>
        <strain evidence="3 4">SKP7-4</strain>
    </source>
</reference>
<evidence type="ECO:0000313" key="3">
    <source>
        <dbReference type="EMBL" id="RIW26840.1"/>
    </source>
</evidence>
<name>A0A3A1QQW0_9BACI</name>
<dbReference type="RefSeq" id="WP_119549751.1">
    <property type="nucleotide sequence ID" value="NZ_QXIR01000066.1"/>
</dbReference>
<evidence type="ECO:0000256" key="1">
    <source>
        <dbReference type="SAM" id="Phobius"/>
    </source>
</evidence>
<keyword evidence="1" id="KW-0472">Membrane</keyword>
<feature type="chain" id="PRO_5017293718" evidence="2">
    <location>
        <begin position="28"/>
        <end position="447"/>
    </location>
</feature>
<protein>
    <submittedName>
        <fullName evidence="3">Copper amine oxidase</fullName>
    </submittedName>
</protein>
<keyword evidence="1" id="KW-0812">Transmembrane</keyword>
<keyword evidence="2" id="KW-0732">Signal</keyword>
<keyword evidence="1" id="KW-1133">Transmembrane helix</keyword>
<evidence type="ECO:0000256" key="2">
    <source>
        <dbReference type="SAM" id="SignalP"/>
    </source>
</evidence>